<name>A0A397SFY5_9GLOM</name>
<dbReference type="GO" id="GO:0007254">
    <property type="term" value="P:JNK cascade"/>
    <property type="evidence" value="ECO:0007669"/>
    <property type="project" value="TreeGrafter"/>
</dbReference>
<gene>
    <name evidence="8" type="ORF">C1645_881657</name>
</gene>
<keyword evidence="1" id="KW-0723">Serine/threonine-protein kinase</keyword>
<keyword evidence="5" id="KW-0067">ATP-binding</keyword>
<organism evidence="8 9">
    <name type="scientific">Glomus cerebriforme</name>
    <dbReference type="NCBI Taxonomy" id="658196"/>
    <lineage>
        <taxon>Eukaryota</taxon>
        <taxon>Fungi</taxon>
        <taxon>Fungi incertae sedis</taxon>
        <taxon>Mucoromycota</taxon>
        <taxon>Glomeromycotina</taxon>
        <taxon>Glomeromycetes</taxon>
        <taxon>Glomerales</taxon>
        <taxon>Glomeraceae</taxon>
        <taxon>Glomus</taxon>
    </lineage>
</organism>
<accession>A0A397SFY5</accession>
<sequence length="338" mass="39374">MNSLGLKEEETIKIPKENKEEKFEKKTYLGEMSNERKEIFKELIKEYEDIFEYDEEKLGRVNKVKHNIEIKENQDANLIHRDFHSGNILLGVNLDRDCLIGDLGLSQPASETSFNNEIYGVIPYVAPEIFNGCKPFADVEHDHTLIYNILNGKRPEITKDTPESFANLMKRCWEFDPTKRPSIYEVFNAFFNWEFLKKNAEQFNQAEERRLELIQLKLLGPYFTEKHPRAIFTSRPLRSFTSKASSINSTLSISFNEYISKEYELDINNIQRPLTNVSSTIKSSNIHHSDAIYTSNELISTVNVSSKHKIEELDIEIQDSGKRNKTDEKSIIRSEYEN</sequence>
<dbReference type="InterPro" id="IPR000719">
    <property type="entry name" value="Prot_kinase_dom"/>
</dbReference>
<dbReference type="PROSITE" id="PS50011">
    <property type="entry name" value="PROTEIN_KINASE_DOM"/>
    <property type="match status" value="1"/>
</dbReference>
<evidence type="ECO:0000313" key="9">
    <source>
        <dbReference type="Proteomes" id="UP000265703"/>
    </source>
</evidence>
<dbReference type="SUPFAM" id="SSF56112">
    <property type="entry name" value="Protein kinase-like (PK-like)"/>
    <property type="match status" value="1"/>
</dbReference>
<dbReference type="AlphaFoldDB" id="A0A397SFY5"/>
<dbReference type="EMBL" id="QKYT01000809">
    <property type="protein sequence ID" value="RIA81354.1"/>
    <property type="molecule type" value="Genomic_DNA"/>
</dbReference>
<evidence type="ECO:0000313" key="8">
    <source>
        <dbReference type="EMBL" id="RIA81354.1"/>
    </source>
</evidence>
<dbReference type="Pfam" id="PF07714">
    <property type="entry name" value="PK_Tyr_Ser-Thr"/>
    <property type="match status" value="1"/>
</dbReference>
<dbReference type="PANTHER" id="PTHR46716:SF1">
    <property type="entry name" value="MITOGEN-ACTIVATED PROTEIN KINASE KINASE KINASE 7"/>
    <property type="match status" value="1"/>
</dbReference>
<evidence type="ECO:0000256" key="1">
    <source>
        <dbReference type="ARBA" id="ARBA00022527"/>
    </source>
</evidence>
<dbReference type="PANTHER" id="PTHR46716">
    <property type="entry name" value="MITOGEN-ACTIVATED PROTEIN KINASE KINASE KINASE 7"/>
    <property type="match status" value="1"/>
</dbReference>
<dbReference type="OrthoDB" id="2342366at2759"/>
<dbReference type="InterPro" id="IPR001245">
    <property type="entry name" value="Ser-Thr/Tyr_kinase_cat_dom"/>
</dbReference>
<dbReference type="GO" id="GO:0005524">
    <property type="term" value="F:ATP binding"/>
    <property type="evidence" value="ECO:0007669"/>
    <property type="project" value="UniProtKB-KW"/>
</dbReference>
<evidence type="ECO:0000256" key="4">
    <source>
        <dbReference type="ARBA" id="ARBA00022777"/>
    </source>
</evidence>
<keyword evidence="2" id="KW-0808">Transferase</keyword>
<dbReference type="Gene3D" id="1.10.510.10">
    <property type="entry name" value="Transferase(Phosphotransferase) domain 1"/>
    <property type="match status" value="2"/>
</dbReference>
<keyword evidence="4 8" id="KW-0418">Kinase</keyword>
<dbReference type="GO" id="GO:0004709">
    <property type="term" value="F:MAP kinase kinase kinase activity"/>
    <property type="evidence" value="ECO:0007669"/>
    <property type="project" value="TreeGrafter"/>
</dbReference>
<keyword evidence="3" id="KW-0547">Nucleotide-binding</keyword>
<feature type="domain" description="Protein kinase" evidence="7">
    <location>
        <begin position="1"/>
        <end position="191"/>
    </location>
</feature>
<keyword evidence="9" id="KW-1185">Reference proteome</keyword>
<protein>
    <submittedName>
        <fullName evidence="8">Kinase-like domain-containing protein</fullName>
    </submittedName>
</protein>
<evidence type="ECO:0000256" key="5">
    <source>
        <dbReference type="ARBA" id="ARBA00022840"/>
    </source>
</evidence>
<evidence type="ECO:0000256" key="3">
    <source>
        <dbReference type="ARBA" id="ARBA00022741"/>
    </source>
</evidence>
<proteinExistence type="predicted"/>
<evidence type="ECO:0000256" key="2">
    <source>
        <dbReference type="ARBA" id="ARBA00022679"/>
    </source>
</evidence>
<dbReference type="Proteomes" id="UP000265703">
    <property type="component" value="Unassembled WGS sequence"/>
</dbReference>
<comment type="caution">
    <text evidence="8">The sequence shown here is derived from an EMBL/GenBank/DDBJ whole genome shotgun (WGS) entry which is preliminary data.</text>
</comment>
<evidence type="ECO:0000256" key="6">
    <source>
        <dbReference type="SAM" id="MobiDB-lite"/>
    </source>
</evidence>
<evidence type="ECO:0000259" key="7">
    <source>
        <dbReference type="PROSITE" id="PS50011"/>
    </source>
</evidence>
<dbReference type="InterPro" id="IPR011009">
    <property type="entry name" value="Kinase-like_dom_sf"/>
</dbReference>
<feature type="region of interest" description="Disordered" evidence="6">
    <location>
        <begin position="319"/>
        <end position="338"/>
    </location>
</feature>
<reference evidence="8 9" key="1">
    <citation type="submission" date="2018-06" db="EMBL/GenBank/DDBJ databases">
        <title>Comparative genomics reveals the genomic features of Rhizophagus irregularis, R. cerebriforme, R. diaphanum and Gigaspora rosea, and their symbiotic lifestyle signature.</title>
        <authorList>
            <person name="Morin E."/>
            <person name="San Clemente H."/>
            <person name="Chen E.C.H."/>
            <person name="De La Providencia I."/>
            <person name="Hainaut M."/>
            <person name="Kuo A."/>
            <person name="Kohler A."/>
            <person name="Murat C."/>
            <person name="Tang N."/>
            <person name="Roy S."/>
            <person name="Loubradou J."/>
            <person name="Henrissat B."/>
            <person name="Grigoriev I.V."/>
            <person name="Corradi N."/>
            <person name="Roux C."/>
            <person name="Martin F.M."/>
        </authorList>
    </citation>
    <scope>NUCLEOTIDE SEQUENCE [LARGE SCALE GENOMIC DNA]</scope>
    <source>
        <strain evidence="8 9">DAOM 227022</strain>
    </source>
</reference>
<dbReference type="GO" id="GO:0006955">
    <property type="term" value="P:immune response"/>
    <property type="evidence" value="ECO:0007669"/>
    <property type="project" value="TreeGrafter"/>
</dbReference>